<dbReference type="Proteomes" id="UP001301731">
    <property type="component" value="Chromosome"/>
</dbReference>
<dbReference type="InterPro" id="IPR036259">
    <property type="entry name" value="MFS_trans_sf"/>
</dbReference>
<evidence type="ECO:0000313" key="3">
    <source>
        <dbReference type="EMBL" id="WOX25831.1"/>
    </source>
</evidence>
<gene>
    <name evidence="3" type="ORF">R2D22_32410</name>
</gene>
<feature type="region of interest" description="Disordered" evidence="1">
    <location>
        <begin position="172"/>
        <end position="194"/>
    </location>
</feature>
<feature type="transmembrane region" description="Helical" evidence="2">
    <location>
        <begin position="76"/>
        <end position="97"/>
    </location>
</feature>
<accession>A0ABZ0M2F0</accession>
<keyword evidence="2" id="KW-0812">Transmembrane</keyword>
<evidence type="ECO:0000313" key="4">
    <source>
        <dbReference type="Proteomes" id="UP001301731"/>
    </source>
</evidence>
<dbReference type="PANTHER" id="PTHR23518:SF2">
    <property type="entry name" value="MAJOR FACILITATOR SUPERFAMILY TRANSPORTER"/>
    <property type="match status" value="1"/>
</dbReference>
<protein>
    <submittedName>
        <fullName evidence="3">MFS transporter</fullName>
    </submittedName>
</protein>
<keyword evidence="4" id="KW-1185">Reference proteome</keyword>
<feature type="transmembrane region" description="Helical" evidence="2">
    <location>
        <begin position="28"/>
        <end position="46"/>
    </location>
</feature>
<dbReference type="Gene3D" id="1.20.1250.20">
    <property type="entry name" value="MFS general substrate transporter like domains"/>
    <property type="match status" value="1"/>
</dbReference>
<feature type="transmembrane region" description="Helical" evidence="2">
    <location>
        <begin position="103"/>
        <end position="121"/>
    </location>
</feature>
<feature type="transmembrane region" description="Helical" evidence="2">
    <location>
        <begin position="133"/>
        <end position="153"/>
    </location>
</feature>
<evidence type="ECO:0000256" key="2">
    <source>
        <dbReference type="SAM" id="Phobius"/>
    </source>
</evidence>
<name>A0ABZ0M2F0_9ACTN</name>
<sequence>MDSFGAFLGPLVAPAVLAVAGQAFDAVLVTSFCIAALGVLVLVLFVRDRHDERPPARPASPREALTLLRVAPVRRLLLAACLLGFAVIGDGFVHLLLQRQEEVSLGSFPLLAVGTSLTYLLPAVPVGALADRIGRVPVVLSGYTALLLVYLALSGSLQGRPLLVLVLACSRPWRPSPSSRTASPTGRPTSTTGE</sequence>
<dbReference type="EMBL" id="CP137573">
    <property type="protein sequence ID" value="WOX25831.1"/>
    <property type="molecule type" value="Genomic_DNA"/>
</dbReference>
<dbReference type="SUPFAM" id="SSF103473">
    <property type="entry name" value="MFS general substrate transporter"/>
    <property type="match status" value="1"/>
</dbReference>
<keyword evidence="2" id="KW-1133">Transmembrane helix</keyword>
<dbReference type="PANTHER" id="PTHR23518">
    <property type="entry name" value="C-METHYLTRANSFERASE"/>
    <property type="match status" value="1"/>
</dbReference>
<dbReference type="Pfam" id="PF07690">
    <property type="entry name" value="MFS_1"/>
    <property type="match status" value="1"/>
</dbReference>
<reference evidence="3 4" key="1">
    <citation type="submission" date="2023-10" db="EMBL/GenBank/DDBJ databases">
        <title>The genome sequence of Streptomyces sp. HUAS YS2.</title>
        <authorList>
            <person name="Mo P."/>
        </authorList>
    </citation>
    <scope>NUCLEOTIDE SEQUENCE [LARGE SCALE GENOMIC DNA]</scope>
    <source>
        <strain evidence="3 4">HUAS YS2</strain>
    </source>
</reference>
<dbReference type="InterPro" id="IPR011701">
    <property type="entry name" value="MFS"/>
</dbReference>
<evidence type="ECO:0000256" key="1">
    <source>
        <dbReference type="SAM" id="MobiDB-lite"/>
    </source>
</evidence>
<organism evidence="3 4">
    <name type="scientific">Streptomyces solicathayae</name>
    <dbReference type="NCBI Taxonomy" id="3081768"/>
    <lineage>
        <taxon>Bacteria</taxon>
        <taxon>Bacillati</taxon>
        <taxon>Actinomycetota</taxon>
        <taxon>Actinomycetes</taxon>
        <taxon>Kitasatosporales</taxon>
        <taxon>Streptomycetaceae</taxon>
        <taxon>Streptomyces</taxon>
    </lineage>
</organism>
<proteinExistence type="predicted"/>
<keyword evidence="2" id="KW-0472">Membrane</keyword>
<dbReference type="RefSeq" id="WP_318108602.1">
    <property type="nucleotide sequence ID" value="NZ_CP137573.1"/>
</dbReference>